<name>A0ABN2THZ4_9ACTN</name>
<evidence type="ECO:0000313" key="3">
    <source>
        <dbReference type="EMBL" id="GAA2010247.1"/>
    </source>
</evidence>
<dbReference type="Gene3D" id="3.90.400.10">
    <property type="entry name" value="Oligo-1,6-glucosidase, Domain 2"/>
    <property type="match status" value="1"/>
</dbReference>
<dbReference type="InterPro" id="IPR017853">
    <property type="entry name" value="GH"/>
</dbReference>
<dbReference type="Gene3D" id="3.20.20.80">
    <property type="entry name" value="Glycosidases"/>
    <property type="match status" value="1"/>
</dbReference>
<accession>A0ABN2THZ4</accession>
<organism evidence="3 4">
    <name type="scientific">Catenulispora yoronensis</name>
    <dbReference type="NCBI Taxonomy" id="450799"/>
    <lineage>
        <taxon>Bacteria</taxon>
        <taxon>Bacillati</taxon>
        <taxon>Actinomycetota</taxon>
        <taxon>Actinomycetes</taxon>
        <taxon>Catenulisporales</taxon>
        <taxon>Catenulisporaceae</taxon>
        <taxon>Catenulispora</taxon>
    </lineage>
</organism>
<sequence>MSPERPWWRDAVVYQVYVKSFADADGDGTGDLDGLASRLDHLDRLGTDALWLSPCYPSPGRDGGYDIADYFSIDPLYGGTAALDRLVKAAHDRGIRILLDIVPNHCSAEHPWFQRALRAPAGSPERALFHFRDGRGASGELPPNNWQSMFGGPAWTRTTDADGDPGQWYLHLFDAWQPDLNWNHPEVREHFEAVLRHWFDKGVDGFRIDVAAMLVKADGLPDRPGPDGLDPAANQPAVHDIHRAWRAVAEEYAGDRELMLVGEVWAPTAEHVTAFIRPGELHQAFYFDLMAQPWDSAAFRASTQRALQALDAVAAGPEPAGSLAWVLNSHDAHRSVSRYGLTHAEPVKSPDEMADVLRPRGRVDISLGQARARAALLFQLALPGAAYLYQGEELGLPEVMDLPDDARQDPIWTRSAGQEHGRDGCRVPLPWAGDDPPFGFSPAGARQAPWLPQPQWFASYAQDRQAADPQSTLNFYRSALAARRALLADLPDEVLWGEAGQIRDDVLVFTRGRLTVVTVFGDDPLDLPEQLGHVVLASSPMEGTRLPGNSAAWLTQSS</sequence>
<dbReference type="SMART" id="SM00642">
    <property type="entry name" value="Aamy"/>
    <property type="match status" value="1"/>
</dbReference>
<dbReference type="Pfam" id="PF00128">
    <property type="entry name" value="Alpha-amylase"/>
    <property type="match status" value="1"/>
</dbReference>
<dbReference type="CDD" id="cd11332">
    <property type="entry name" value="AmyAc_OligoGlu_TS"/>
    <property type="match status" value="1"/>
</dbReference>
<dbReference type="Proteomes" id="UP001500751">
    <property type="component" value="Unassembled WGS sequence"/>
</dbReference>
<keyword evidence="3" id="KW-0378">Hydrolase</keyword>
<dbReference type="EMBL" id="BAAAQN010000001">
    <property type="protein sequence ID" value="GAA2010247.1"/>
    <property type="molecule type" value="Genomic_DNA"/>
</dbReference>
<protein>
    <submittedName>
        <fullName evidence="3">Glycoside hydrolase family 13 protein</fullName>
    </submittedName>
</protein>
<reference evidence="3 4" key="1">
    <citation type="journal article" date="2019" name="Int. J. Syst. Evol. Microbiol.">
        <title>The Global Catalogue of Microorganisms (GCM) 10K type strain sequencing project: providing services to taxonomists for standard genome sequencing and annotation.</title>
        <authorList>
            <consortium name="The Broad Institute Genomics Platform"/>
            <consortium name="The Broad Institute Genome Sequencing Center for Infectious Disease"/>
            <person name="Wu L."/>
            <person name="Ma J."/>
        </authorList>
    </citation>
    <scope>NUCLEOTIDE SEQUENCE [LARGE SCALE GENOMIC DNA]</scope>
    <source>
        <strain evidence="3 4">JCM 16014</strain>
    </source>
</reference>
<evidence type="ECO:0000256" key="1">
    <source>
        <dbReference type="ARBA" id="ARBA00008061"/>
    </source>
</evidence>
<feature type="domain" description="Glycosyl hydrolase family 13 catalytic" evidence="2">
    <location>
        <begin position="15"/>
        <end position="426"/>
    </location>
</feature>
<dbReference type="GO" id="GO:0016787">
    <property type="term" value="F:hydrolase activity"/>
    <property type="evidence" value="ECO:0007669"/>
    <property type="project" value="UniProtKB-KW"/>
</dbReference>
<dbReference type="RefSeq" id="WP_344663352.1">
    <property type="nucleotide sequence ID" value="NZ_BAAAQN010000001.1"/>
</dbReference>
<proteinExistence type="inferred from homology"/>
<dbReference type="SUPFAM" id="SSF51445">
    <property type="entry name" value="(Trans)glycosidases"/>
    <property type="match status" value="1"/>
</dbReference>
<dbReference type="InterPro" id="IPR045857">
    <property type="entry name" value="O16G_dom_2"/>
</dbReference>
<comment type="caution">
    <text evidence="3">The sequence shown here is derived from an EMBL/GenBank/DDBJ whole genome shotgun (WGS) entry which is preliminary data.</text>
</comment>
<dbReference type="PANTHER" id="PTHR10357:SF179">
    <property type="entry name" value="NEUTRAL AND BASIC AMINO ACID TRANSPORT PROTEIN RBAT"/>
    <property type="match status" value="1"/>
</dbReference>
<evidence type="ECO:0000313" key="4">
    <source>
        <dbReference type="Proteomes" id="UP001500751"/>
    </source>
</evidence>
<keyword evidence="4" id="KW-1185">Reference proteome</keyword>
<dbReference type="InterPro" id="IPR006047">
    <property type="entry name" value="GH13_cat_dom"/>
</dbReference>
<gene>
    <name evidence="3" type="ORF">GCM10009839_00130</name>
</gene>
<evidence type="ECO:0000259" key="2">
    <source>
        <dbReference type="SMART" id="SM00642"/>
    </source>
</evidence>
<dbReference type="PANTHER" id="PTHR10357">
    <property type="entry name" value="ALPHA-AMYLASE FAMILY MEMBER"/>
    <property type="match status" value="1"/>
</dbReference>
<comment type="similarity">
    <text evidence="1">Belongs to the glycosyl hydrolase 13 family.</text>
</comment>